<dbReference type="PROSITE" id="PS50102">
    <property type="entry name" value="RRM"/>
    <property type="match status" value="2"/>
</dbReference>
<dbReference type="InterPro" id="IPR050502">
    <property type="entry name" value="Euk_RNA-bind_prot"/>
</dbReference>
<evidence type="ECO:0000256" key="3">
    <source>
        <dbReference type="SAM" id="SignalP"/>
    </source>
</evidence>
<evidence type="ECO:0000313" key="6">
    <source>
        <dbReference type="Proteomes" id="UP000601435"/>
    </source>
</evidence>
<keyword evidence="6" id="KW-1185">Reference proteome</keyword>
<dbReference type="EMBL" id="CAJNJA010013175">
    <property type="protein sequence ID" value="CAE7314789.1"/>
    <property type="molecule type" value="Genomic_DNA"/>
</dbReference>
<name>A0A812NK38_9DINO</name>
<feature type="signal peptide" evidence="3">
    <location>
        <begin position="1"/>
        <end position="23"/>
    </location>
</feature>
<dbReference type="SUPFAM" id="SSF54928">
    <property type="entry name" value="RNA-binding domain, RBD"/>
    <property type="match status" value="2"/>
</dbReference>
<accession>A0A812NK38</accession>
<dbReference type="GO" id="GO:0003729">
    <property type="term" value="F:mRNA binding"/>
    <property type="evidence" value="ECO:0007669"/>
    <property type="project" value="TreeGrafter"/>
</dbReference>
<keyword evidence="1 2" id="KW-0694">RNA-binding</keyword>
<feature type="domain" description="RRM" evidence="4">
    <location>
        <begin position="1"/>
        <end position="72"/>
    </location>
</feature>
<dbReference type="AlphaFoldDB" id="A0A812NK38"/>
<feature type="domain" description="RRM" evidence="4">
    <location>
        <begin position="89"/>
        <end position="167"/>
    </location>
</feature>
<reference evidence="5" key="1">
    <citation type="submission" date="2021-02" db="EMBL/GenBank/DDBJ databases">
        <authorList>
            <person name="Dougan E. K."/>
            <person name="Rhodes N."/>
            <person name="Thang M."/>
            <person name="Chan C."/>
        </authorList>
    </citation>
    <scope>NUCLEOTIDE SEQUENCE</scope>
</reference>
<dbReference type="PANTHER" id="PTHR48025:SF1">
    <property type="entry name" value="RRM DOMAIN-CONTAINING PROTEIN"/>
    <property type="match status" value="1"/>
</dbReference>
<feature type="chain" id="PRO_5032839796" evidence="3">
    <location>
        <begin position="24"/>
        <end position="213"/>
    </location>
</feature>
<dbReference type="SMART" id="SM00360">
    <property type="entry name" value="RRM"/>
    <property type="match status" value="2"/>
</dbReference>
<comment type="caution">
    <text evidence="5">The sequence shown here is derived from an EMBL/GenBank/DDBJ whole genome shotgun (WGS) entry which is preliminary data.</text>
</comment>
<dbReference type="PANTHER" id="PTHR48025">
    <property type="entry name" value="OS02G0815200 PROTEIN"/>
    <property type="match status" value="1"/>
</dbReference>
<sequence>MCLTHVTFMSLVIVFERAGTVEAVRIFKKPTGESRGMGVITFVDPESVQWAVQNLRDEEVNDRKMWVSTHKGSADPAKGLPPPVQTTSSRVFFSNVPFDVDEDQLRMLFEEVGVVKELSLMKKSEDGSSRGMGHCTFQVPSMAAAAIQALRDRDVGGRAIWIAEDTKGPAVGPSSGSSRVFFSNVPFDVEEAQLSALFEEVGAVKELSIFKNK</sequence>
<protein>
    <submittedName>
        <fullName evidence="5">CP31B protein</fullName>
    </submittedName>
</protein>
<organism evidence="5 6">
    <name type="scientific">Symbiodinium necroappetens</name>
    <dbReference type="NCBI Taxonomy" id="1628268"/>
    <lineage>
        <taxon>Eukaryota</taxon>
        <taxon>Sar</taxon>
        <taxon>Alveolata</taxon>
        <taxon>Dinophyceae</taxon>
        <taxon>Suessiales</taxon>
        <taxon>Symbiodiniaceae</taxon>
        <taxon>Symbiodinium</taxon>
    </lineage>
</organism>
<keyword evidence="3" id="KW-0732">Signal</keyword>
<proteinExistence type="predicted"/>
<dbReference type="InterPro" id="IPR012677">
    <property type="entry name" value="Nucleotide-bd_a/b_plait_sf"/>
</dbReference>
<gene>
    <name evidence="5" type="primary">CP31B</name>
    <name evidence="5" type="ORF">SNEC2469_LOCUS7841</name>
</gene>
<feature type="non-terminal residue" evidence="5">
    <location>
        <position position="213"/>
    </location>
</feature>
<dbReference type="Pfam" id="PF00076">
    <property type="entry name" value="RRM_1"/>
    <property type="match status" value="2"/>
</dbReference>
<evidence type="ECO:0000313" key="5">
    <source>
        <dbReference type="EMBL" id="CAE7314789.1"/>
    </source>
</evidence>
<dbReference type="Proteomes" id="UP000601435">
    <property type="component" value="Unassembled WGS sequence"/>
</dbReference>
<evidence type="ECO:0000256" key="2">
    <source>
        <dbReference type="PROSITE-ProRule" id="PRU00176"/>
    </source>
</evidence>
<dbReference type="Gene3D" id="3.30.70.330">
    <property type="match status" value="3"/>
</dbReference>
<dbReference type="OrthoDB" id="267048at2759"/>
<dbReference type="InterPro" id="IPR000504">
    <property type="entry name" value="RRM_dom"/>
</dbReference>
<dbReference type="InterPro" id="IPR035979">
    <property type="entry name" value="RBD_domain_sf"/>
</dbReference>
<evidence type="ECO:0000259" key="4">
    <source>
        <dbReference type="PROSITE" id="PS50102"/>
    </source>
</evidence>
<evidence type="ECO:0000256" key="1">
    <source>
        <dbReference type="ARBA" id="ARBA00022884"/>
    </source>
</evidence>